<name>A0A0J8BDS2_BETVV</name>
<evidence type="ECO:0000313" key="4">
    <source>
        <dbReference type="Proteomes" id="UP000035740"/>
    </source>
</evidence>
<keyword evidence="2" id="KW-0732">Signal</keyword>
<feature type="chain" id="PRO_5005294439" evidence="2">
    <location>
        <begin position="25"/>
        <end position="100"/>
    </location>
</feature>
<keyword evidence="4" id="KW-1185">Reference proteome</keyword>
<feature type="region of interest" description="Disordered" evidence="1">
    <location>
        <begin position="32"/>
        <end position="100"/>
    </location>
</feature>
<evidence type="ECO:0000256" key="1">
    <source>
        <dbReference type="SAM" id="MobiDB-lite"/>
    </source>
</evidence>
<dbReference type="Proteomes" id="UP000035740">
    <property type="component" value="Unassembled WGS sequence"/>
</dbReference>
<dbReference type="OMA" id="LPKISCR"/>
<dbReference type="Gramene" id="KMS98107">
    <property type="protein sequence ID" value="KMS98107"/>
    <property type="gene ID" value="BVRB_4g095530"/>
</dbReference>
<feature type="signal peptide" evidence="2">
    <location>
        <begin position="1"/>
        <end position="24"/>
    </location>
</feature>
<organism evidence="3 4">
    <name type="scientific">Beta vulgaris subsp. vulgaris</name>
    <name type="common">Beet</name>
    <dbReference type="NCBI Taxonomy" id="3555"/>
    <lineage>
        <taxon>Eukaryota</taxon>
        <taxon>Viridiplantae</taxon>
        <taxon>Streptophyta</taxon>
        <taxon>Embryophyta</taxon>
        <taxon>Tracheophyta</taxon>
        <taxon>Spermatophyta</taxon>
        <taxon>Magnoliopsida</taxon>
        <taxon>eudicotyledons</taxon>
        <taxon>Gunneridae</taxon>
        <taxon>Pentapetalae</taxon>
        <taxon>Caryophyllales</taxon>
        <taxon>Chenopodiaceae</taxon>
        <taxon>Betoideae</taxon>
        <taxon>Beta</taxon>
    </lineage>
</organism>
<dbReference type="AlphaFoldDB" id="A0A0J8BDS2"/>
<evidence type="ECO:0000256" key="2">
    <source>
        <dbReference type="SAM" id="SignalP"/>
    </source>
</evidence>
<evidence type="ECO:0000313" key="3">
    <source>
        <dbReference type="EMBL" id="KMS98107.1"/>
    </source>
</evidence>
<feature type="compositionally biased region" description="Pro residues" evidence="1">
    <location>
        <begin position="50"/>
        <end position="76"/>
    </location>
</feature>
<protein>
    <submittedName>
        <fullName evidence="3">Uncharacterized protein</fullName>
    </submittedName>
</protein>
<sequence>MDVKIWLLLAILLLHGILLPKISCRNNGVGANREADVEASLQRAARRPRPTPPPPRPNFPIFFSPPPPTPPPPPRRCQPHLRSPPLYPPSTIESMPPPGS</sequence>
<reference evidence="3 4" key="1">
    <citation type="journal article" date="2014" name="Nature">
        <title>The genome of the recently domesticated crop plant sugar beet (Beta vulgaris).</title>
        <authorList>
            <person name="Dohm J.C."/>
            <person name="Minoche A.E."/>
            <person name="Holtgrawe D."/>
            <person name="Capella-Gutierrez S."/>
            <person name="Zakrzewski F."/>
            <person name="Tafer H."/>
            <person name="Rupp O."/>
            <person name="Sorensen T.R."/>
            <person name="Stracke R."/>
            <person name="Reinhardt R."/>
            <person name="Goesmann A."/>
            <person name="Kraft T."/>
            <person name="Schulz B."/>
            <person name="Stadler P.F."/>
            <person name="Schmidt T."/>
            <person name="Gabaldon T."/>
            <person name="Lehrach H."/>
            <person name="Weisshaar B."/>
            <person name="Himmelbauer H."/>
        </authorList>
    </citation>
    <scope>NUCLEOTIDE SEQUENCE [LARGE SCALE GENOMIC DNA]</scope>
    <source>
        <tissue evidence="3">Taproot</tissue>
    </source>
</reference>
<proteinExistence type="predicted"/>
<dbReference type="EMBL" id="KQ090267">
    <property type="protein sequence ID" value="KMS98107.1"/>
    <property type="molecule type" value="Genomic_DNA"/>
</dbReference>
<accession>A0A0J8BDS2</accession>
<gene>
    <name evidence="3" type="ORF">BVRB_4g095530</name>
</gene>